<dbReference type="InterPro" id="IPR000835">
    <property type="entry name" value="HTH_MarR-typ"/>
</dbReference>
<keyword evidence="2" id="KW-0238">DNA-binding</keyword>
<dbReference type="AlphaFoldDB" id="A0A6J4NXH1"/>
<dbReference type="PANTHER" id="PTHR38465">
    <property type="entry name" value="HTH-TYPE TRANSCRIPTIONAL REGULATOR MJ1563-RELATED"/>
    <property type="match status" value="1"/>
</dbReference>
<dbReference type="Gene3D" id="1.10.287.160">
    <property type="entry name" value="HR1 repeat"/>
    <property type="match status" value="1"/>
</dbReference>
<dbReference type="SUPFAM" id="SSF46785">
    <property type="entry name" value="Winged helix' DNA-binding domain"/>
    <property type="match status" value="1"/>
</dbReference>
<dbReference type="PANTHER" id="PTHR38465:SF2">
    <property type="entry name" value="HTH-TYPE TRANSCRIPTIONAL REGULATOR MMPR5"/>
    <property type="match status" value="1"/>
</dbReference>
<name>A0A6J4NXH1_9CYAN</name>
<dbReference type="InterPro" id="IPR036390">
    <property type="entry name" value="WH_DNA-bd_sf"/>
</dbReference>
<evidence type="ECO:0000259" key="4">
    <source>
        <dbReference type="Pfam" id="PF12802"/>
    </source>
</evidence>
<reference evidence="5" key="1">
    <citation type="submission" date="2020-02" db="EMBL/GenBank/DDBJ databases">
        <authorList>
            <person name="Meier V. D."/>
        </authorList>
    </citation>
    <scope>NUCLEOTIDE SEQUENCE</scope>
    <source>
        <strain evidence="5">AVDCRST_MAG94</strain>
    </source>
</reference>
<dbReference type="Gene3D" id="1.10.10.10">
    <property type="entry name" value="Winged helix-like DNA-binding domain superfamily/Winged helix DNA-binding domain"/>
    <property type="match status" value="1"/>
</dbReference>
<gene>
    <name evidence="5" type="ORF">AVDCRST_MAG94-5694</name>
</gene>
<dbReference type="Pfam" id="PF12802">
    <property type="entry name" value="MarR_2"/>
    <property type="match status" value="1"/>
</dbReference>
<dbReference type="EMBL" id="CADCTY010001952">
    <property type="protein sequence ID" value="CAA9396689.1"/>
    <property type="molecule type" value="Genomic_DNA"/>
</dbReference>
<sequence length="193" mass="21751">MSATSLQNTDPSLMTHEPLLEHLPFECPPLEQQQFIETVGLSFELVGLPRMAGRILGWLLISNPPHQSPGELAAVLQASKGSISTMTRLLTQLGLIERTSLPGKRRDYFRIKPNAWAELTKQRITQIKTFRQIAEQGLKLIDDSAPPLRQRLEEMHAVHAFLEQELPLMMERWEQRHTSQVMPTAADSPAQAG</sequence>
<evidence type="ECO:0000256" key="1">
    <source>
        <dbReference type="ARBA" id="ARBA00023015"/>
    </source>
</evidence>
<evidence type="ECO:0000256" key="3">
    <source>
        <dbReference type="ARBA" id="ARBA00023163"/>
    </source>
</evidence>
<keyword evidence="3" id="KW-0804">Transcription</keyword>
<organism evidence="5">
    <name type="scientific">uncultured Leptolyngbya sp</name>
    <dbReference type="NCBI Taxonomy" id="332963"/>
    <lineage>
        <taxon>Bacteria</taxon>
        <taxon>Bacillati</taxon>
        <taxon>Cyanobacteriota</taxon>
        <taxon>Cyanophyceae</taxon>
        <taxon>Leptolyngbyales</taxon>
        <taxon>Leptolyngbyaceae</taxon>
        <taxon>Leptolyngbya group</taxon>
        <taxon>Leptolyngbya</taxon>
        <taxon>environmental samples</taxon>
    </lineage>
</organism>
<dbReference type="InterPro" id="IPR036388">
    <property type="entry name" value="WH-like_DNA-bd_sf"/>
</dbReference>
<keyword evidence="1" id="KW-0805">Transcription regulation</keyword>
<accession>A0A6J4NXH1</accession>
<dbReference type="InterPro" id="IPR052362">
    <property type="entry name" value="HTH-GbsR_regulator"/>
</dbReference>
<protein>
    <recommendedName>
        <fullName evidence="4">HTH marR-type domain-containing protein</fullName>
    </recommendedName>
</protein>
<evidence type="ECO:0000256" key="2">
    <source>
        <dbReference type="ARBA" id="ARBA00023125"/>
    </source>
</evidence>
<dbReference type="GO" id="GO:0003677">
    <property type="term" value="F:DNA binding"/>
    <property type="evidence" value="ECO:0007669"/>
    <property type="project" value="UniProtKB-KW"/>
</dbReference>
<evidence type="ECO:0000313" key="5">
    <source>
        <dbReference type="EMBL" id="CAA9396689.1"/>
    </source>
</evidence>
<feature type="domain" description="HTH marR-type" evidence="4">
    <location>
        <begin position="47"/>
        <end position="106"/>
    </location>
</feature>
<dbReference type="GO" id="GO:0003700">
    <property type="term" value="F:DNA-binding transcription factor activity"/>
    <property type="evidence" value="ECO:0007669"/>
    <property type="project" value="InterPro"/>
</dbReference>
<proteinExistence type="predicted"/>